<comment type="caution">
    <text evidence="1">The sequence shown here is derived from an EMBL/GenBank/DDBJ whole genome shotgun (WGS) entry which is preliminary data.</text>
</comment>
<organism evidence="1 2">
    <name type="scientific">Gnathostoma spinigerum</name>
    <dbReference type="NCBI Taxonomy" id="75299"/>
    <lineage>
        <taxon>Eukaryota</taxon>
        <taxon>Metazoa</taxon>
        <taxon>Ecdysozoa</taxon>
        <taxon>Nematoda</taxon>
        <taxon>Chromadorea</taxon>
        <taxon>Rhabditida</taxon>
        <taxon>Spirurina</taxon>
        <taxon>Gnathostomatomorpha</taxon>
        <taxon>Gnathostomatoidea</taxon>
        <taxon>Gnathostomatidae</taxon>
        <taxon>Gnathostoma</taxon>
    </lineage>
</organism>
<name>A0ABD6EMG2_9BILA</name>
<proteinExistence type="predicted"/>
<reference evidence="1 2" key="1">
    <citation type="submission" date="2024-08" db="EMBL/GenBank/DDBJ databases">
        <title>Gnathostoma spinigerum genome.</title>
        <authorList>
            <person name="Gonzalez-Bertolin B."/>
            <person name="Monzon S."/>
            <person name="Zaballos A."/>
            <person name="Jimenez P."/>
            <person name="Dekumyoy P."/>
            <person name="Varona S."/>
            <person name="Cuesta I."/>
            <person name="Sumanam S."/>
            <person name="Adisakwattana P."/>
            <person name="Gasser R.B."/>
            <person name="Hernandez-Gonzalez A."/>
            <person name="Young N.D."/>
            <person name="Perteguer M.J."/>
        </authorList>
    </citation>
    <scope>NUCLEOTIDE SEQUENCE [LARGE SCALE GENOMIC DNA]</scope>
    <source>
        <strain evidence="1">AL3</strain>
        <tissue evidence="1">Liver</tissue>
    </source>
</reference>
<dbReference type="AlphaFoldDB" id="A0ABD6EMG2"/>
<keyword evidence="2" id="KW-1185">Reference proteome</keyword>
<accession>A0ABD6EMG2</accession>
<sequence length="620" mass="69284">MDNGDTVLNCRLTSVALASINADDRSVARSACAYFVLAAAHDETYKLTNIRQSVIPKLLSAIRKKHRTWSFLAQSIKKLLESFSGRISNDEWKKFLCNVIESFMDGLPWETSFELSSWETSFIECGRFAIQSLSEDDEHLIRVLTQIARSVEVVVWSKNARLCKTLANYYLEILSCEVPSTAISRFRACLFENIVNKLPESSSVAEQLFSRPTDQHLLPLAFSVIGNVSSPPSLLTGLIDRSDDDFIRSLLAKGDCRKIIADRIIFLPEQTAIGLMQTYLRLTHLANGQLSEHFPGGDDVISRTIVAAAVGWNNWNVLKFIVDDEYWKNLEERAIATTVSESESRVWSLMVSAMEHSDNQEHLISKVIENVNANSYRNLFDLCRIVCKMPPSCKLKVLAAVLGFVLEEENAGEVIERSVPFTNEIHVDCNQLANLIYSKLFNAQSIMIKQAEFHSNAVSYVSCLPAQLVCGFMIEKDELVSSTSQIDSMLGAEILDSYEFLSSAVDRTLSNDKKFLKDCCIKSSFILDVLQHADKNATELSSAITLSLAYITAVSFSLSCSPTTSSSITDIELPALEAKLTSFLKVGPKTFLLFYRNNHKLLSSCFPKLFHLISLEMAKA</sequence>
<dbReference type="Proteomes" id="UP001608902">
    <property type="component" value="Unassembled WGS sequence"/>
</dbReference>
<protein>
    <submittedName>
        <fullName evidence="1">Uncharacterized protein</fullName>
    </submittedName>
</protein>
<evidence type="ECO:0000313" key="1">
    <source>
        <dbReference type="EMBL" id="MFH4981149.1"/>
    </source>
</evidence>
<dbReference type="EMBL" id="JBGFUD010006690">
    <property type="protein sequence ID" value="MFH4981149.1"/>
    <property type="molecule type" value="Genomic_DNA"/>
</dbReference>
<evidence type="ECO:0000313" key="2">
    <source>
        <dbReference type="Proteomes" id="UP001608902"/>
    </source>
</evidence>
<gene>
    <name evidence="1" type="ORF">AB6A40_007858</name>
</gene>